<gene>
    <name evidence="1" type="ORF">GLOIN_2v1774865</name>
</gene>
<sequence>MNTYHGQDTLISYLKKHSNKLYRRFLYINYDVIVASVTSNLKWNNLDNAWAGNYIREAEKIFVDHQQVVETLKEKLNIERLKYKKELQAYWQGIFLKLLKKNNKRNNDGTDNLFTEINENIKRNYDDDTNNLFIDYMSKKNENPETFQLNHENIKRNHDDDTDNLFIYIKKRQKQNGDHMKIADDILHISLAYEDLISGNIINFTKLLKEILLTRSRRSLSSANESVLQVTVELLLPSRYRVPELCLIMNTAVNKGNGKFGFLDVFILGESYANLELKYIPLIWLISNINGKQAKDFNANELEELDKILEREDEDTLLKRQYRYYDKETNKYIYTTINDVLNDGTKQLERYTKIIAKGKANKYSAGVCDERIKIINSNPNKLIGFVIVVIGFRRIIWRSIDEKSTNYRYIKIK</sequence>
<dbReference type="VEuPathDB" id="FungiDB:RhiirFUN_018720"/>
<evidence type="ECO:0000313" key="2">
    <source>
        <dbReference type="Proteomes" id="UP000018888"/>
    </source>
</evidence>
<dbReference type="Proteomes" id="UP000018888">
    <property type="component" value="Unassembled WGS sequence"/>
</dbReference>
<reference evidence="1 2" key="1">
    <citation type="journal article" date="2013" name="Proc. Natl. Acad. Sci. U.S.A.">
        <title>Genome of an arbuscular mycorrhizal fungus provides insight into the oldest plant symbiosis.</title>
        <authorList>
            <person name="Tisserant E."/>
            <person name="Malbreil M."/>
            <person name="Kuo A."/>
            <person name="Kohler A."/>
            <person name="Symeonidi A."/>
            <person name="Balestrini R."/>
            <person name="Charron P."/>
            <person name="Duensing N."/>
            <person name="Frei Dit Frey N."/>
            <person name="Gianinazzi-Pearson V."/>
            <person name="Gilbert L.B."/>
            <person name="Handa Y."/>
            <person name="Herr J.R."/>
            <person name="Hijri M."/>
            <person name="Koul R."/>
            <person name="Kawaguchi M."/>
            <person name="Krajinski F."/>
            <person name="Lammers P.J."/>
            <person name="Masclaux F.G."/>
            <person name="Murat C."/>
            <person name="Morin E."/>
            <person name="Ndikumana S."/>
            <person name="Pagni M."/>
            <person name="Petitpierre D."/>
            <person name="Requena N."/>
            <person name="Rosikiewicz P."/>
            <person name="Riley R."/>
            <person name="Saito K."/>
            <person name="San Clemente H."/>
            <person name="Shapiro H."/>
            <person name="van Tuinen D."/>
            <person name="Becard G."/>
            <person name="Bonfante P."/>
            <person name="Paszkowski U."/>
            <person name="Shachar-Hill Y.Y."/>
            <person name="Tuskan G.A."/>
            <person name="Young P.W."/>
            <person name="Sanders I.R."/>
            <person name="Henrissat B."/>
            <person name="Rensing S.A."/>
            <person name="Grigoriev I.V."/>
            <person name="Corradi N."/>
            <person name="Roux C."/>
            <person name="Martin F."/>
        </authorList>
    </citation>
    <scope>NUCLEOTIDE SEQUENCE [LARGE SCALE GENOMIC DNA]</scope>
    <source>
        <strain evidence="1 2">DAOM 197198</strain>
    </source>
</reference>
<reference evidence="1 2" key="2">
    <citation type="journal article" date="2018" name="New Phytol.">
        <title>High intraspecific genome diversity in the model arbuscular mycorrhizal symbiont Rhizophagus irregularis.</title>
        <authorList>
            <person name="Chen E.C.H."/>
            <person name="Morin E."/>
            <person name="Beaudet D."/>
            <person name="Noel J."/>
            <person name="Yildirir G."/>
            <person name="Ndikumana S."/>
            <person name="Charron P."/>
            <person name="St-Onge C."/>
            <person name="Giorgi J."/>
            <person name="Kruger M."/>
            <person name="Marton T."/>
            <person name="Ropars J."/>
            <person name="Grigoriev I.V."/>
            <person name="Hainaut M."/>
            <person name="Henrissat B."/>
            <person name="Roux C."/>
            <person name="Martin F."/>
            <person name="Corradi N."/>
        </authorList>
    </citation>
    <scope>NUCLEOTIDE SEQUENCE [LARGE SCALE GENOMIC DNA]</scope>
    <source>
        <strain evidence="1 2">DAOM 197198</strain>
    </source>
</reference>
<keyword evidence="2" id="KW-1185">Reference proteome</keyword>
<comment type="caution">
    <text evidence="1">The sequence shown here is derived from an EMBL/GenBank/DDBJ whole genome shotgun (WGS) entry which is preliminary data.</text>
</comment>
<name>A0A2P4Q0V9_RHIID</name>
<proteinExistence type="predicted"/>
<accession>A0A2P4Q0V9</accession>
<organism evidence="1 2">
    <name type="scientific">Rhizophagus irregularis (strain DAOM 181602 / DAOM 197198 / MUCL 43194)</name>
    <name type="common">Arbuscular mycorrhizal fungus</name>
    <name type="synonym">Glomus intraradices</name>
    <dbReference type="NCBI Taxonomy" id="747089"/>
    <lineage>
        <taxon>Eukaryota</taxon>
        <taxon>Fungi</taxon>
        <taxon>Fungi incertae sedis</taxon>
        <taxon>Mucoromycota</taxon>
        <taxon>Glomeromycotina</taxon>
        <taxon>Glomeromycetes</taxon>
        <taxon>Glomerales</taxon>
        <taxon>Glomeraceae</taxon>
        <taxon>Rhizophagus</taxon>
    </lineage>
</organism>
<evidence type="ECO:0000313" key="1">
    <source>
        <dbReference type="EMBL" id="POG71281.1"/>
    </source>
</evidence>
<dbReference type="EMBL" id="AUPC02000109">
    <property type="protein sequence ID" value="POG71281.1"/>
    <property type="molecule type" value="Genomic_DNA"/>
</dbReference>
<dbReference type="AlphaFoldDB" id="A0A2P4Q0V9"/>
<protein>
    <submittedName>
        <fullName evidence="1">Uncharacterized protein</fullName>
    </submittedName>
</protein>